<dbReference type="Proteomes" id="UP000712673">
    <property type="component" value="Unassembled WGS sequence"/>
</dbReference>
<comment type="caution">
    <text evidence="10">The sequence shown here is derived from an EMBL/GenBank/DDBJ whole genome shotgun (WGS) entry which is preliminary data.</text>
</comment>
<comment type="similarity">
    <text evidence="2">Belongs to the ABC-4 integral membrane protein family. LolC/E subfamily.</text>
</comment>
<dbReference type="GO" id="GO:0098797">
    <property type="term" value="C:plasma membrane protein complex"/>
    <property type="evidence" value="ECO:0007669"/>
    <property type="project" value="TreeGrafter"/>
</dbReference>
<evidence type="ECO:0000313" key="11">
    <source>
        <dbReference type="Proteomes" id="UP000712673"/>
    </source>
</evidence>
<evidence type="ECO:0000259" key="9">
    <source>
        <dbReference type="Pfam" id="PF12704"/>
    </source>
</evidence>
<reference evidence="10" key="1">
    <citation type="submission" date="2019-03" db="EMBL/GenBank/DDBJ databases">
        <title>Lake Tanganyika Metagenome-Assembled Genomes (MAGs).</title>
        <authorList>
            <person name="Tran P."/>
        </authorList>
    </citation>
    <scope>NUCLEOTIDE SEQUENCE</scope>
    <source>
        <strain evidence="10">K_DeepCast_65m_m2_066</strain>
    </source>
</reference>
<dbReference type="PANTHER" id="PTHR30489">
    <property type="entry name" value="LIPOPROTEIN-RELEASING SYSTEM TRANSMEMBRANE PROTEIN LOLE"/>
    <property type="match status" value="1"/>
</dbReference>
<keyword evidence="5 7" id="KW-1133">Transmembrane helix</keyword>
<dbReference type="PANTHER" id="PTHR30489:SF0">
    <property type="entry name" value="LIPOPROTEIN-RELEASING SYSTEM TRANSMEMBRANE PROTEIN LOLE"/>
    <property type="match status" value="1"/>
</dbReference>
<evidence type="ECO:0000256" key="1">
    <source>
        <dbReference type="ARBA" id="ARBA00004651"/>
    </source>
</evidence>
<evidence type="ECO:0000256" key="5">
    <source>
        <dbReference type="ARBA" id="ARBA00022989"/>
    </source>
</evidence>
<feature type="transmembrane region" description="Helical" evidence="7">
    <location>
        <begin position="324"/>
        <end position="348"/>
    </location>
</feature>
<dbReference type="InterPro" id="IPR051447">
    <property type="entry name" value="Lipoprotein-release_system"/>
</dbReference>
<feature type="transmembrane region" description="Helical" evidence="7">
    <location>
        <begin position="21"/>
        <end position="41"/>
    </location>
</feature>
<evidence type="ECO:0000259" key="8">
    <source>
        <dbReference type="Pfam" id="PF02687"/>
    </source>
</evidence>
<organism evidence="10 11">
    <name type="scientific">Tectimicrobiota bacterium</name>
    <dbReference type="NCBI Taxonomy" id="2528274"/>
    <lineage>
        <taxon>Bacteria</taxon>
        <taxon>Pseudomonadati</taxon>
        <taxon>Nitrospinota/Tectimicrobiota group</taxon>
        <taxon>Candidatus Tectimicrobiota</taxon>
    </lineage>
</organism>
<accession>A0A937VZK6</accession>
<keyword evidence="6 7" id="KW-0472">Membrane</keyword>
<evidence type="ECO:0000256" key="2">
    <source>
        <dbReference type="ARBA" id="ARBA00005236"/>
    </source>
</evidence>
<evidence type="ECO:0000256" key="6">
    <source>
        <dbReference type="ARBA" id="ARBA00023136"/>
    </source>
</evidence>
<comment type="subcellular location">
    <subcellularLocation>
        <location evidence="1">Cell membrane</location>
        <topology evidence="1">Multi-pass membrane protein</topology>
    </subcellularLocation>
</comment>
<keyword evidence="3" id="KW-1003">Cell membrane</keyword>
<evidence type="ECO:0000256" key="7">
    <source>
        <dbReference type="SAM" id="Phobius"/>
    </source>
</evidence>
<dbReference type="Pfam" id="PF02687">
    <property type="entry name" value="FtsX"/>
    <property type="match status" value="2"/>
</dbReference>
<dbReference type="InterPro" id="IPR003838">
    <property type="entry name" value="ABC3_permease_C"/>
</dbReference>
<dbReference type="AlphaFoldDB" id="A0A937VZK6"/>
<feature type="transmembrane region" description="Helical" evidence="7">
    <location>
        <begin position="666"/>
        <end position="690"/>
    </location>
</feature>
<dbReference type="InterPro" id="IPR025857">
    <property type="entry name" value="MacB_PCD"/>
</dbReference>
<dbReference type="Pfam" id="PF12704">
    <property type="entry name" value="MacB_PCD"/>
    <property type="match status" value="1"/>
</dbReference>
<feature type="domain" description="MacB-like periplasmic core" evidence="9">
    <location>
        <begin position="441"/>
        <end position="631"/>
    </location>
</feature>
<proteinExistence type="inferred from homology"/>
<evidence type="ECO:0000256" key="4">
    <source>
        <dbReference type="ARBA" id="ARBA00022692"/>
    </source>
</evidence>
<feature type="domain" description="ABC3 transporter permease C-terminal" evidence="8">
    <location>
        <begin position="277"/>
        <end position="397"/>
    </location>
</feature>
<dbReference type="EMBL" id="VGLS01000243">
    <property type="protein sequence ID" value="MBM3224016.1"/>
    <property type="molecule type" value="Genomic_DNA"/>
</dbReference>
<name>A0A937VZK6_UNCTE</name>
<keyword evidence="4 7" id="KW-0812">Transmembrane</keyword>
<feature type="domain" description="ABC3 transporter permease C-terminal" evidence="8">
    <location>
        <begin position="669"/>
        <end position="782"/>
    </location>
</feature>
<evidence type="ECO:0000256" key="3">
    <source>
        <dbReference type="ARBA" id="ARBA00022475"/>
    </source>
</evidence>
<sequence>MRLFPYLQLNSLARKLWRDLWHLRGQALAVALVVACGMASFTTTRSTYESLKTSQEAYYERYRFAHIFASLKRAPEALTAQLEALPDVARVHTRVVVSVTLDVPGLREPATGRLISIPEAPQPILNDLYIRRGRWIEPGRRDEVLVSEAFATANRLDLGDTLGAVLNGRWERLRIVGIALSPEYIYEISGFGAFPDNKRFGVLWMGRGALAAAFNMEGAFNDVVFTLLRGGQEAEIIFQLDRLLARYGGLGAYGRYHHPSHRFLSDEMVSLKANATIAPAIFLGIAAFLLHVVLSRLISTQRDQIAILKAFGYSPLVIGKHYGYFVLAIVCIGAIFGAAAGLWLGAGLTQNYGRFFRFPVLLYEARPSLMVTALLVSGGAAIVGALGAVRRAVALPPAEAMRPEPPARFQRTVLERLGLQRLLSPVGRMILRNLERKPLQTLLAILGIAMAVAILILGGYFEDALQYIMDVHFRQAQREDVTVTFREPRAVHAWHAVRSLPGVLQAEPFRRVAARLRAGHRTHRTALTGLTPDGALRRLVDRHMHVVTLPPEGVVLTAKLAEILGVAPGDRLTVEVLEGTRATHQVAVVGLVDELIGATAYIDIAALNRLLHEGETLSGAYLVIDPQASADLNALLKRVPAVAGVSFRKTMLQSFETTVAENLRGFVRILVVFASVITFSVVYNAARIALSERGRELASLRVMGFTRREIAVILLGEQAILTLAALPLGFVLGYWVCSLMPLAYDSELFRMPVVVSRATYGMACLVITVSALLSSLIVRRRLDHLDLIAVLKTRE</sequence>
<dbReference type="GO" id="GO:0044874">
    <property type="term" value="P:lipoprotein localization to outer membrane"/>
    <property type="evidence" value="ECO:0007669"/>
    <property type="project" value="TreeGrafter"/>
</dbReference>
<feature type="transmembrane region" description="Helical" evidence="7">
    <location>
        <begin position="277"/>
        <end position="299"/>
    </location>
</feature>
<gene>
    <name evidence="10" type="ORF">FJZ47_09470</name>
</gene>
<feature type="transmembrane region" description="Helical" evidence="7">
    <location>
        <begin position="711"/>
        <end position="736"/>
    </location>
</feature>
<evidence type="ECO:0000313" key="10">
    <source>
        <dbReference type="EMBL" id="MBM3224016.1"/>
    </source>
</evidence>
<feature type="transmembrane region" description="Helical" evidence="7">
    <location>
        <begin position="368"/>
        <end position="389"/>
    </location>
</feature>
<feature type="transmembrane region" description="Helical" evidence="7">
    <location>
        <begin position="758"/>
        <end position="778"/>
    </location>
</feature>
<feature type="transmembrane region" description="Helical" evidence="7">
    <location>
        <begin position="439"/>
        <end position="461"/>
    </location>
</feature>
<protein>
    <submittedName>
        <fullName evidence="10">ABC transporter permease</fullName>
    </submittedName>
</protein>